<evidence type="ECO:0000256" key="1">
    <source>
        <dbReference type="SAM" id="MobiDB-lite"/>
    </source>
</evidence>
<comment type="caution">
    <text evidence="2">The sequence shown here is derived from an EMBL/GenBank/DDBJ whole genome shotgun (WGS) entry which is preliminary data.</text>
</comment>
<dbReference type="AlphaFoldDB" id="A0AAV7NP51"/>
<protein>
    <submittedName>
        <fullName evidence="2">Uncharacterized protein</fullName>
    </submittedName>
</protein>
<evidence type="ECO:0000313" key="3">
    <source>
        <dbReference type="Proteomes" id="UP001066276"/>
    </source>
</evidence>
<dbReference type="Proteomes" id="UP001066276">
    <property type="component" value="Chromosome 8"/>
</dbReference>
<accession>A0AAV7NP51</accession>
<evidence type="ECO:0000313" key="2">
    <source>
        <dbReference type="EMBL" id="KAJ1115003.1"/>
    </source>
</evidence>
<organism evidence="2 3">
    <name type="scientific">Pleurodeles waltl</name>
    <name type="common">Iberian ribbed newt</name>
    <dbReference type="NCBI Taxonomy" id="8319"/>
    <lineage>
        <taxon>Eukaryota</taxon>
        <taxon>Metazoa</taxon>
        <taxon>Chordata</taxon>
        <taxon>Craniata</taxon>
        <taxon>Vertebrata</taxon>
        <taxon>Euteleostomi</taxon>
        <taxon>Amphibia</taxon>
        <taxon>Batrachia</taxon>
        <taxon>Caudata</taxon>
        <taxon>Salamandroidea</taxon>
        <taxon>Salamandridae</taxon>
        <taxon>Pleurodelinae</taxon>
        <taxon>Pleurodeles</taxon>
    </lineage>
</organism>
<reference evidence="2" key="1">
    <citation type="journal article" date="2022" name="bioRxiv">
        <title>Sequencing and chromosome-scale assembly of the giantPleurodeles waltlgenome.</title>
        <authorList>
            <person name="Brown T."/>
            <person name="Elewa A."/>
            <person name="Iarovenko S."/>
            <person name="Subramanian E."/>
            <person name="Araus A.J."/>
            <person name="Petzold A."/>
            <person name="Susuki M."/>
            <person name="Suzuki K.-i.T."/>
            <person name="Hayashi T."/>
            <person name="Toyoda A."/>
            <person name="Oliveira C."/>
            <person name="Osipova E."/>
            <person name="Leigh N.D."/>
            <person name="Simon A."/>
            <person name="Yun M.H."/>
        </authorList>
    </citation>
    <scope>NUCLEOTIDE SEQUENCE</scope>
    <source>
        <strain evidence="2">20211129_DDA</strain>
        <tissue evidence="2">Liver</tissue>
    </source>
</reference>
<gene>
    <name evidence="2" type="ORF">NDU88_003231</name>
</gene>
<name>A0AAV7NP51_PLEWA</name>
<feature type="compositionally biased region" description="Basic and acidic residues" evidence="1">
    <location>
        <begin position="19"/>
        <end position="38"/>
    </location>
</feature>
<keyword evidence="3" id="KW-1185">Reference proteome</keyword>
<sequence>MVESQGRATALWSTGTADIHCKEDGAMAENREQGERRGTASKNKGPHQEEVEQATGGRADKTLASTIKNIGCDIPPAKPTVTWKELALAQEQGSQSDDG</sequence>
<proteinExistence type="predicted"/>
<feature type="region of interest" description="Disordered" evidence="1">
    <location>
        <begin position="1"/>
        <end position="62"/>
    </location>
</feature>
<dbReference type="EMBL" id="JANPWB010000012">
    <property type="protein sequence ID" value="KAJ1115003.1"/>
    <property type="molecule type" value="Genomic_DNA"/>
</dbReference>